<protein>
    <submittedName>
        <fullName evidence="2">Uncharacterized protein</fullName>
    </submittedName>
</protein>
<dbReference type="AlphaFoldDB" id="A0A1H3IVT4"/>
<keyword evidence="3" id="KW-1185">Reference proteome</keyword>
<organism evidence="2 3">
    <name type="scientific">Evansella caseinilytica</name>
    <dbReference type="NCBI Taxonomy" id="1503961"/>
    <lineage>
        <taxon>Bacteria</taxon>
        <taxon>Bacillati</taxon>
        <taxon>Bacillota</taxon>
        <taxon>Bacilli</taxon>
        <taxon>Bacillales</taxon>
        <taxon>Bacillaceae</taxon>
        <taxon>Evansella</taxon>
    </lineage>
</organism>
<gene>
    <name evidence="2" type="ORF">SAMN05421736_101944</name>
</gene>
<dbReference type="EMBL" id="FNPI01000001">
    <property type="protein sequence ID" value="SDY31873.1"/>
    <property type="molecule type" value="Genomic_DNA"/>
</dbReference>
<feature type="region of interest" description="Disordered" evidence="1">
    <location>
        <begin position="1"/>
        <end position="96"/>
    </location>
</feature>
<accession>A0A1H3IVT4</accession>
<reference evidence="3" key="1">
    <citation type="submission" date="2016-10" db="EMBL/GenBank/DDBJ databases">
        <authorList>
            <person name="Varghese N."/>
            <person name="Submissions S."/>
        </authorList>
    </citation>
    <scope>NUCLEOTIDE SEQUENCE [LARGE SCALE GENOMIC DNA]</scope>
    <source>
        <strain evidence="3">SP</strain>
    </source>
</reference>
<evidence type="ECO:0000256" key="1">
    <source>
        <dbReference type="SAM" id="MobiDB-lite"/>
    </source>
</evidence>
<dbReference type="Proteomes" id="UP000198935">
    <property type="component" value="Unassembled WGS sequence"/>
</dbReference>
<proteinExistence type="predicted"/>
<evidence type="ECO:0000313" key="2">
    <source>
        <dbReference type="EMBL" id="SDY31873.1"/>
    </source>
</evidence>
<evidence type="ECO:0000313" key="3">
    <source>
        <dbReference type="Proteomes" id="UP000198935"/>
    </source>
</evidence>
<name>A0A1H3IVT4_9BACI</name>
<sequence>MLGFLNKLLAPRGGHGKRSQPGGQMWGQPLPPQQTNWRQQPQQPPHPYHAGQQQGIHAYQPQQMLPGRQPLPQHYGRYEERRPHGPQHIRPPFGGR</sequence>